<keyword evidence="2" id="KW-0489">Methyltransferase</keyword>
<dbReference type="Gene3D" id="3.40.50.150">
    <property type="entry name" value="Vaccinia Virus protein VP39"/>
    <property type="match status" value="1"/>
</dbReference>
<reference evidence="2 3" key="1">
    <citation type="submission" date="2019-07" db="EMBL/GenBank/DDBJ databases">
        <title>New Mycobacterium species.</title>
        <authorList>
            <person name="Tortoli E."/>
            <person name="Ghielmetti G."/>
            <person name="Friedel U."/>
            <person name="Trovato A."/>
        </authorList>
    </citation>
    <scope>NUCLEOTIDE SEQUENCE [LARGE SCALE GENOMIC DNA]</scope>
    <source>
        <strain evidence="2 3">16-83</strain>
    </source>
</reference>
<proteinExistence type="predicted"/>
<sequence length="231" mass="26198">MDLAVRSTAPEVLEDESVALADYRRCLADLAVVNRMTLTHRPALRWLARATRTLPAGAEISVLDVGYGDGDLLRAIARWADRRGLKARLSGIDLNPRSAAAAHDATPPELAIDYRIGDVFAHTPDEPPQFIVSSQFTHHLSDREVVEFLMWLQANSVRGWHIADLHRSSLAYHFFTVLARVMRWHPIVRSDGRISIARSFRRADWQKYLDQAGVRAEISWYACRLCVWTIT</sequence>
<keyword evidence="3" id="KW-1185">Reference proteome</keyword>
<dbReference type="AlphaFoldDB" id="A0A557XEC6"/>
<keyword evidence="2" id="KW-0808">Transferase</keyword>
<dbReference type="RefSeq" id="WP_144952925.1">
    <property type="nucleotide sequence ID" value="NZ_VMQU01000131.1"/>
</dbReference>
<dbReference type="InterPro" id="IPR029063">
    <property type="entry name" value="SAM-dependent_MTases_sf"/>
</dbReference>
<accession>A0A557XEC6</accession>
<gene>
    <name evidence="2" type="ORF">FPZ47_22700</name>
</gene>
<evidence type="ECO:0000313" key="2">
    <source>
        <dbReference type="EMBL" id="TVS83931.1"/>
    </source>
</evidence>
<dbReference type="GO" id="GO:0008168">
    <property type="term" value="F:methyltransferase activity"/>
    <property type="evidence" value="ECO:0007669"/>
    <property type="project" value="UniProtKB-KW"/>
</dbReference>
<dbReference type="EMBL" id="VMQU01000131">
    <property type="protein sequence ID" value="TVS83931.1"/>
    <property type="molecule type" value="Genomic_DNA"/>
</dbReference>
<dbReference type="Pfam" id="PF13649">
    <property type="entry name" value="Methyltransf_25"/>
    <property type="match status" value="1"/>
</dbReference>
<dbReference type="OrthoDB" id="9800454at2"/>
<comment type="caution">
    <text evidence="2">The sequence shown here is derived from an EMBL/GenBank/DDBJ whole genome shotgun (WGS) entry which is preliminary data.</text>
</comment>
<dbReference type="CDD" id="cd02440">
    <property type="entry name" value="AdoMet_MTases"/>
    <property type="match status" value="1"/>
</dbReference>
<name>A0A557XEC6_9MYCO</name>
<dbReference type="SUPFAM" id="SSF53335">
    <property type="entry name" value="S-adenosyl-L-methionine-dependent methyltransferases"/>
    <property type="match status" value="1"/>
</dbReference>
<protein>
    <submittedName>
        <fullName evidence="2">Methyltransferase domain-containing protein</fullName>
    </submittedName>
</protein>
<evidence type="ECO:0000259" key="1">
    <source>
        <dbReference type="Pfam" id="PF13649"/>
    </source>
</evidence>
<evidence type="ECO:0000313" key="3">
    <source>
        <dbReference type="Proteomes" id="UP000320513"/>
    </source>
</evidence>
<dbReference type="Proteomes" id="UP000320513">
    <property type="component" value="Unassembled WGS sequence"/>
</dbReference>
<dbReference type="InterPro" id="IPR041698">
    <property type="entry name" value="Methyltransf_25"/>
</dbReference>
<organism evidence="2 3">
    <name type="scientific">Mycobacterium helveticum</name>
    <dbReference type="NCBI Taxonomy" id="2592811"/>
    <lineage>
        <taxon>Bacteria</taxon>
        <taxon>Bacillati</taxon>
        <taxon>Actinomycetota</taxon>
        <taxon>Actinomycetes</taxon>
        <taxon>Mycobacteriales</taxon>
        <taxon>Mycobacteriaceae</taxon>
        <taxon>Mycobacterium</taxon>
    </lineage>
</organism>
<feature type="domain" description="Methyltransferase" evidence="1">
    <location>
        <begin position="62"/>
        <end position="149"/>
    </location>
</feature>
<dbReference type="GO" id="GO:0032259">
    <property type="term" value="P:methylation"/>
    <property type="evidence" value="ECO:0007669"/>
    <property type="project" value="UniProtKB-KW"/>
</dbReference>